<dbReference type="InterPro" id="IPR041854">
    <property type="entry name" value="BFD-like_2Fe2S-bd_dom_sf"/>
</dbReference>
<keyword evidence="7" id="KW-0560">Oxidoreductase</keyword>
<evidence type="ECO:0000256" key="1">
    <source>
        <dbReference type="ARBA" id="ARBA00001942"/>
    </source>
</evidence>
<dbReference type="InterPro" id="IPR041957">
    <property type="entry name" value="CT_Nitrate-R-NapA-like"/>
</dbReference>
<dbReference type="GO" id="GO:0016491">
    <property type="term" value="F:oxidoreductase activity"/>
    <property type="evidence" value="ECO:0007669"/>
    <property type="project" value="UniProtKB-KW"/>
</dbReference>
<dbReference type="InterPro" id="IPR006655">
    <property type="entry name" value="Mopterin_OxRdtase_prok_CS"/>
</dbReference>
<dbReference type="PROSITE" id="PS00551">
    <property type="entry name" value="MOLYBDOPTERIN_PROK_1"/>
    <property type="match status" value="1"/>
</dbReference>
<dbReference type="Gene3D" id="2.40.40.20">
    <property type="match status" value="1"/>
</dbReference>
<keyword evidence="4" id="KW-0004">4Fe-4S</keyword>
<evidence type="ECO:0000313" key="12">
    <source>
        <dbReference type="EMBL" id="KKN91369.1"/>
    </source>
</evidence>
<organism evidence="12">
    <name type="scientific">marine sediment metagenome</name>
    <dbReference type="NCBI Taxonomy" id="412755"/>
    <lineage>
        <taxon>unclassified sequences</taxon>
        <taxon>metagenomes</taxon>
        <taxon>ecological metagenomes</taxon>
    </lineage>
</organism>
<dbReference type="GO" id="GO:0051539">
    <property type="term" value="F:4 iron, 4 sulfur cluster binding"/>
    <property type="evidence" value="ECO:0007669"/>
    <property type="project" value="UniProtKB-KW"/>
</dbReference>
<accession>A0A0F9UI96</accession>
<proteinExistence type="inferred from homology"/>
<evidence type="ECO:0000256" key="4">
    <source>
        <dbReference type="ARBA" id="ARBA00022485"/>
    </source>
</evidence>
<dbReference type="PROSITE" id="PS51669">
    <property type="entry name" value="4FE4S_MOW_BIS_MGD"/>
    <property type="match status" value="1"/>
</dbReference>
<dbReference type="EMBL" id="LAZR01000104">
    <property type="protein sequence ID" value="KKN91369.1"/>
    <property type="molecule type" value="Genomic_DNA"/>
</dbReference>
<dbReference type="Gene3D" id="1.10.10.1100">
    <property type="entry name" value="BFD-like [2Fe-2S]-binding domain"/>
    <property type="match status" value="1"/>
</dbReference>
<dbReference type="SUPFAM" id="SSF50692">
    <property type="entry name" value="ADC-like"/>
    <property type="match status" value="1"/>
</dbReference>
<gene>
    <name evidence="12" type="ORF">LCGC14_0219150</name>
</gene>
<reference evidence="12" key="1">
    <citation type="journal article" date="2015" name="Nature">
        <title>Complex archaea that bridge the gap between prokaryotes and eukaryotes.</title>
        <authorList>
            <person name="Spang A."/>
            <person name="Saw J.H."/>
            <person name="Jorgensen S.L."/>
            <person name="Zaremba-Niedzwiedzka K."/>
            <person name="Martijn J."/>
            <person name="Lind A.E."/>
            <person name="van Eijk R."/>
            <person name="Schleper C."/>
            <person name="Guy L."/>
            <person name="Ettema T.J."/>
        </authorList>
    </citation>
    <scope>NUCLEOTIDE SEQUENCE</scope>
</reference>
<dbReference type="GO" id="GO:0046872">
    <property type="term" value="F:metal ion binding"/>
    <property type="evidence" value="ECO:0007669"/>
    <property type="project" value="UniProtKB-KW"/>
</dbReference>
<dbReference type="InterPro" id="IPR009010">
    <property type="entry name" value="Asp_de-COase-like_dom_sf"/>
</dbReference>
<evidence type="ECO:0000256" key="10">
    <source>
        <dbReference type="ARBA" id="ARBA00023063"/>
    </source>
</evidence>
<keyword evidence="6" id="KW-0479">Metal-binding</keyword>
<evidence type="ECO:0000256" key="7">
    <source>
        <dbReference type="ARBA" id="ARBA00023002"/>
    </source>
</evidence>
<dbReference type="Pfam" id="PF01568">
    <property type="entry name" value="Molydop_binding"/>
    <property type="match status" value="1"/>
</dbReference>
<comment type="cofactor">
    <cofactor evidence="1">
        <name>Mo-bis(molybdopterin guanine dinucleotide)</name>
        <dbReference type="ChEBI" id="CHEBI:60539"/>
    </cofactor>
</comment>
<keyword evidence="8" id="KW-0408">Iron</keyword>
<evidence type="ECO:0000259" key="11">
    <source>
        <dbReference type="PROSITE" id="PS51669"/>
    </source>
</evidence>
<dbReference type="Pfam" id="PF00384">
    <property type="entry name" value="Molybdopterin"/>
    <property type="match status" value="1"/>
</dbReference>
<dbReference type="Pfam" id="PF04324">
    <property type="entry name" value="Fer2_BFD"/>
    <property type="match status" value="1"/>
</dbReference>
<dbReference type="InterPro" id="IPR007419">
    <property type="entry name" value="BFD-like_2Fe2S-bd_dom"/>
</dbReference>
<evidence type="ECO:0000256" key="8">
    <source>
        <dbReference type="ARBA" id="ARBA00023004"/>
    </source>
</evidence>
<evidence type="ECO:0000256" key="3">
    <source>
        <dbReference type="ARBA" id="ARBA00008747"/>
    </source>
</evidence>
<dbReference type="InterPro" id="IPR006963">
    <property type="entry name" value="Mopterin_OxRdtase_4Fe-4S_dom"/>
</dbReference>
<keyword evidence="9" id="KW-0411">Iron-sulfur</keyword>
<evidence type="ECO:0000256" key="2">
    <source>
        <dbReference type="ARBA" id="ARBA00001966"/>
    </source>
</evidence>
<comment type="cofactor">
    <cofactor evidence="2">
        <name>[4Fe-4S] cluster</name>
        <dbReference type="ChEBI" id="CHEBI:49883"/>
    </cofactor>
</comment>
<evidence type="ECO:0000256" key="6">
    <source>
        <dbReference type="ARBA" id="ARBA00022723"/>
    </source>
</evidence>
<dbReference type="InterPro" id="IPR027467">
    <property type="entry name" value="MopterinOxRdtase_cofactor_BS"/>
</dbReference>
<dbReference type="SUPFAM" id="SSF53706">
    <property type="entry name" value="Formate dehydrogenase/DMSO reductase, domains 1-3"/>
    <property type="match status" value="1"/>
</dbReference>
<dbReference type="InterPro" id="IPR006656">
    <property type="entry name" value="Mopterin_OxRdtase"/>
</dbReference>
<feature type="domain" description="4Fe-4S Mo/W bis-MGD-type" evidence="11">
    <location>
        <begin position="4"/>
        <end position="60"/>
    </location>
</feature>
<dbReference type="AlphaFoldDB" id="A0A0F9UI96"/>
<comment type="caution">
    <text evidence="12">The sequence shown here is derived from an EMBL/GenBank/DDBJ whole genome shotgun (WGS) entry which is preliminary data.</text>
</comment>
<dbReference type="InterPro" id="IPR050123">
    <property type="entry name" value="Prok_molybdopt-oxidoreductase"/>
</dbReference>
<evidence type="ECO:0000256" key="5">
    <source>
        <dbReference type="ARBA" id="ARBA00022505"/>
    </source>
</evidence>
<dbReference type="Pfam" id="PF04879">
    <property type="entry name" value="Molybdop_Fe4S4"/>
    <property type="match status" value="1"/>
</dbReference>
<protein>
    <recommendedName>
        <fullName evidence="11">4Fe-4S Mo/W bis-MGD-type domain-containing protein</fullName>
    </recommendedName>
</protein>
<comment type="similarity">
    <text evidence="3">Belongs to the prokaryotic molybdopterin-containing oxidoreductase family. NasA/NapA/NarB subfamily.</text>
</comment>
<dbReference type="SMART" id="SM00926">
    <property type="entry name" value="Molybdop_Fe4S4"/>
    <property type="match status" value="1"/>
</dbReference>
<keyword evidence="5" id="KW-0500">Molybdenum</keyword>
<dbReference type="Gene3D" id="3.40.228.10">
    <property type="entry name" value="Dimethylsulfoxide Reductase, domain 2"/>
    <property type="match status" value="1"/>
</dbReference>
<dbReference type="FunFam" id="3.40.228.10:FF:000002">
    <property type="entry name" value="Formate dehydrogenase subunit alpha"/>
    <property type="match status" value="1"/>
</dbReference>
<dbReference type="InterPro" id="IPR006657">
    <property type="entry name" value="MoPterin_dinucl-bd_dom"/>
</dbReference>
<dbReference type="PROSITE" id="PS00490">
    <property type="entry name" value="MOLYBDOPTERIN_PROK_2"/>
    <property type="match status" value="1"/>
</dbReference>
<dbReference type="GO" id="GO:0042128">
    <property type="term" value="P:nitrate assimilation"/>
    <property type="evidence" value="ECO:0007669"/>
    <property type="project" value="UniProtKB-KW"/>
</dbReference>
<dbReference type="GO" id="GO:0016020">
    <property type="term" value="C:membrane"/>
    <property type="evidence" value="ECO:0007669"/>
    <property type="project" value="TreeGrafter"/>
</dbReference>
<dbReference type="CDD" id="cd02754">
    <property type="entry name" value="MopB_Nitrate-R-NapA-like"/>
    <property type="match status" value="1"/>
</dbReference>
<sequence length="901" mass="98292">MTRTQTTASTCCYCGVGCGVLIEHDGEHVLNVTGDPNHPANLGRLCSKGSTLHKTGDLAARALYPELRLGKGLSRSRTDWDSAMGHAAEVFGRTIAEHGPDSVAFYISGQLLTEDYYSFNKLARALIGTNNIDSNSRLCMSSAVVGYKRSLGADAPPCSYEDIEQSDCLMIAGSNMAFAHPVLFRRLEAAKAADPNKRIIVVDPRRTDTCEIADLHLAIEPGTDVALFHGILHIMLKEGWIDRAFIDAHTDGFDDLKNLVRDYSPAMTAQLCGISEDDLHSAAKLIGTAPSFLSLWCMGLNQSSSGSAKNNALINLHLASGQIGKVGSGPFSLTGQPNAMGGRETGSLSNLLPGHREAANAEHRAEVADYWGVDHIPSNVGLSAVELFEGVRSGRIKALWIACTNPAQSMPNQTLIHEALAACPFVIVQEAFFTTETCRYADLLLPAASWGEKEGTVTNSERCISHVRSAVPAPGDARPDWAIVCDFARRLEKQLRPGQPSLFDFSSPSAIFDEYKRLTAGRDLDYSGLSYQLIDELGPQQWPFNAQTRQGTPRLYTDGRFATENGNARFIAEPYHAPQEKCDARFPLMLNTGRLRDQWHGMSRTGTAAQLFGHVEQALLSLHPDELSSRNLNDGDLVRVRSRRGELILPVHSDEQIRPGQAFLPMHWGDRFLKGLGCNVLTQPAFDPISKQPELKQSSINIRRAELPWELFILAEGKVQERFEAIRPLCESLDYLGMGLTGRERPALLIRAASAHAPDVALLEQIDALVGLDSGPVLSYDDPQRAIGKRVKIEDGRITAIRLTGETAARNWLRSVWQSGEADADLRRWFLAPISTPPGGSSNQVDKTLCNCMNVSQNQICAGIERGLNLDGLKQELGCGTQCGSCVPEIKRLLNSVAVPA</sequence>
<keyword evidence="10" id="KW-0534">Nitrate assimilation</keyword>
<dbReference type="PANTHER" id="PTHR43105">
    <property type="entry name" value="RESPIRATORY NITRATE REDUCTASE"/>
    <property type="match status" value="1"/>
</dbReference>
<name>A0A0F9UI96_9ZZZZ</name>
<dbReference type="Gene3D" id="3.40.50.740">
    <property type="match status" value="1"/>
</dbReference>
<dbReference type="PANTHER" id="PTHR43105:SF9">
    <property type="entry name" value="NADPH-FE(3+) OXIDOREDUCTASE SUBUNIT ALPHA"/>
    <property type="match status" value="1"/>
</dbReference>
<dbReference type="Gene3D" id="2.20.25.90">
    <property type="entry name" value="ADC-like domains"/>
    <property type="match status" value="1"/>
</dbReference>
<evidence type="ECO:0000256" key="9">
    <source>
        <dbReference type="ARBA" id="ARBA00023014"/>
    </source>
</evidence>
<dbReference type="GO" id="GO:0043546">
    <property type="term" value="F:molybdopterin cofactor binding"/>
    <property type="evidence" value="ECO:0007669"/>
    <property type="project" value="InterPro"/>
</dbReference>
<dbReference type="CDD" id="cd02791">
    <property type="entry name" value="MopB_CT_Nitrate-R-NapA-like"/>
    <property type="match status" value="1"/>
</dbReference>